<dbReference type="Pfam" id="PF01381">
    <property type="entry name" value="HTH_3"/>
    <property type="match status" value="1"/>
</dbReference>
<keyword evidence="1" id="KW-0238">DNA-binding</keyword>
<dbReference type="Gene3D" id="1.10.260.40">
    <property type="entry name" value="lambda repressor-like DNA-binding domains"/>
    <property type="match status" value="1"/>
</dbReference>
<accession>A0A618G4D4</accession>
<dbReference type="EMBL" id="AAKZQX010000089">
    <property type="protein sequence ID" value="ECX6035895.1"/>
    <property type="molecule type" value="Genomic_DNA"/>
</dbReference>
<dbReference type="PROSITE" id="PS50943">
    <property type="entry name" value="HTH_CROC1"/>
    <property type="match status" value="1"/>
</dbReference>
<dbReference type="PANTHER" id="PTHR46558">
    <property type="entry name" value="TRACRIPTIONAL REGULATORY PROTEIN-RELATED-RELATED"/>
    <property type="match status" value="1"/>
</dbReference>
<gene>
    <name evidence="3" type="ORF">ATT75_25050</name>
</gene>
<comment type="caution">
    <text evidence="3">The sequence shown here is derived from an EMBL/GenBank/DDBJ whole genome shotgun (WGS) entry which is preliminary data.</text>
</comment>
<evidence type="ECO:0000313" key="3">
    <source>
        <dbReference type="EMBL" id="ECX6035895.1"/>
    </source>
</evidence>
<protein>
    <submittedName>
        <fullName evidence="3">Helix-turn-helix domain-containing protein</fullName>
    </submittedName>
</protein>
<proteinExistence type="predicted"/>
<reference evidence="3" key="1">
    <citation type="submission" date="2018-07" db="EMBL/GenBank/DDBJ databases">
        <authorList>
            <consortium name="PulseNet: The National Subtyping Network for Foodborne Disease Surveillance"/>
            <person name="Tarr C.L."/>
            <person name="Trees E."/>
            <person name="Katz L.S."/>
            <person name="Carleton-Romer H.A."/>
            <person name="Stroika S."/>
            <person name="Kucerova Z."/>
            <person name="Roache K.F."/>
            <person name="Sabol A.L."/>
            <person name="Besser J."/>
            <person name="Gerner-Smidt P."/>
        </authorList>
    </citation>
    <scope>NUCLEOTIDE SEQUENCE</scope>
    <source>
        <strain evidence="3">PNUSAS001246</strain>
    </source>
</reference>
<dbReference type="GO" id="GO:0003677">
    <property type="term" value="F:DNA binding"/>
    <property type="evidence" value="ECO:0007669"/>
    <property type="project" value="UniProtKB-KW"/>
</dbReference>
<dbReference type="SMART" id="SM00530">
    <property type="entry name" value="HTH_XRE"/>
    <property type="match status" value="1"/>
</dbReference>
<sequence>MLKNILKGRREQRKLTQNDMAKLLGVTTQTYLKWENGVYEPRASQIKRLAEILDISEIEICRGYLFQDPEYYDVIDFIQEIDKHRQWISDTEFMAVTYKYIYEKDKFIKELEDKAYKYLEEYQKAMQRK</sequence>
<organism evidence="3">
    <name type="scientific">Salmonella enterica subsp. enterica serovar Panama</name>
    <dbReference type="NCBI Taxonomy" id="29472"/>
    <lineage>
        <taxon>Bacteria</taxon>
        <taxon>Pseudomonadati</taxon>
        <taxon>Pseudomonadota</taxon>
        <taxon>Gammaproteobacteria</taxon>
        <taxon>Enterobacterales</taxon>
        <taxon>Enterobacteriaceae</taxon>
        <taxon>Salmonella</taxon>
    </lineage>
</organism>
<dbReference type="InterPro" id="IPR010982">
    <property type="entry name" value="Lambda_DNA-bd_dom_sf"/>
</dbReference>
<evidence type="ECO:0000259" key="2">
    <source>
        <dbReference type="PROSITE" id="PS50943"/>
    </source>
</evidence>
<name>A0A618G4D4_SALET</name>
<dbReference type="PANTHER" id="PTHR46558:SF11">
    <property type="entry name" value="HTH-TYPE TRANSCRIPTIONAL REGULATOR XRE"/>
    <property type="match status" value="1"/>
</dbReference>
<dbReference type="InterPro" id="IPR001387">
    <property type="entry name" value="Cro/C1-type_HTH"/>
</dbReference>
<dbReference type="AlphaFoldDB" id="A0A618G4D4"/>
<dbReference type="SUPFAM" id="SSF47413">
    <property type="entry name" value="lambda repressor-like DNA-binding domains"/>
    <property type="match status" value="1"/>
</dbReference>
<evidence type="ECO:0000256" key="1">
    <source>
        <dbReference type="ARBA" id="ARBA00023125"/>
    </source>
</evidence>
<feature type="domain" description="HTH cro/C1-type" evidence="2">
    <location>
        <begin position="6"/>
        <end position="60"/>
    </location>
</feature>
<dbReference type="CDD" id="cd00093">
    <property type="entry name" value="HTH_XRE"/>
    <property type="match status" value="1"/>
</dbReference>